<accession>K1Z667</accession>
<reference evidence="2" key="1">
    <citation type="journal article" date="2012" name="Science">
        <title>Fermentation, hydrogen, and sulfur metabolism in multiple uncultivated bacterial phyla.</title>
        <authorList>
            <person name="Wrighton K.C."/>
            <person name="Thomas B.C."/>
            <person name="Sharon I."/>
            <person name="Miller C.S."/>
            <person name="Castelle C.J."/>
            <person name="VerBerkmoes N.C."/>
            <person name="Wilkins M.J."/>
            <person name="Hettich R.L."/>
            <person name="Lipton M.S."/>
            <person name="Williams K.H."/>
            <person name="Long P.E."/>
            <person name="Banfield J.F."/>
        </authorList>
    </citation>
    <scope>NUCLEOTIDE SEQUENCE [LARGE SCALE GENOMIC DNA]</scope>
</reference>
<keyword evidence="1" id="KW-1133">Transmembrane helix</keyword>
<dbReference type="PANTHER" id="PTHR36833">
    <property type="entry name" value="SLR0610 PROTEIN-RELATED"/>
    <property type="match status" value="1"/>
</dbReference>
<dbReference type="Pfam" id="PF06182">
    <property type="entry name" value="ABC2_membrane_6"/>
    <property type="match status" value="1"/>
</dbReference>
<name>K1Z667_9BACT</name>
<feature type="transmembrane region" description="Helical" evidence="1">
    <location>
        <begin position="21"/>
        <end position="44"/>
    </location>
</feature>
<evidence type="ECO:0000313" key="2">
    <source>
        <dbReference type="EMBL" id="EKD44691.1"/>
    </source>
</evidence>
<dbReference type="PANTHER" id="PTHR36833:SF1">
    <property type="entry name" value="INTEGRAL MEMBRANE TRANSPORT PROTEIN"/>
    <property type="match status" value="1"/>
</dbReference>
<feature type="transmembrane region" description="Helical" evidence="1">
    <location>
        <begin position="59"/>
        <end position="80"/>
    </location>
</feature>
<organism evidence="2">
    <name type="scientific">uncultured bacterium</name>
    <name type="common">gcode 4</name>
    <dbReference type="NCBI Taxonomy" id="1234023"/>
    <lineage>
        <taxon>Bacteria</taxon>
        <taxon>environmental samples</taxon>
    </lineage>
</organism>
<sequence length="259" mass="31341">MIRIIFQFWKLNLLRVLEYRWSLLTQITWMMLSDTITILMWIFFFDKLGKIGWMEFNDYIVLYSILLFVFSYVHVFFGGYQEIAENIMNGRLDSYLLLPKNELIFMLVDSFRVDVLWDVFFWIGLLFFVKWVSLLFIGKILILSLFGALILLGFMIFFQSLAFYMGSSRELSRAMFELMLWPTHYPPKIYEWSFLKILFLTVMPVYYAFFFPYELVQEFNLTKFLYVVLATIFFLSLGIFTFYRWLRRYESGNLMNVNG</sequence>
<gene>
    <name evidence="2" type="ORF">ACD_71C00043G0003</name>
</gene>
<feature type="transmembrane region" description="Helical" evidence="1">
    <location>
        <begin position="194"/>
        <end position="212"/>
    </location>
</feature>
<dbReference type="InterPro" id="IPR010390">
    <property type="entry name" value="ABC-2_transporter-like"/>
</dbReference>
<protein>
    <submittedName>
        <fullName evidence="2">Uncharacterized protein</fullName>
    </submittedName>
</protein>
<comment type="caution">
    <text evidence="2">The sequence shown here is derived from an EMBL/GenBank/DDBJ whole genome shotgun (WGS) entry which is preliminary data.</text>
</comment>
<proteinExistence type="predicted"/>
<dbReference type="AlphaFoldDB" id="K1Z667"/>
<feature type="transmembrane region" description="Helical" evidence="1">
    <location>
        <begin position="115"/>
        <end position="134"/>
    </location>
</feature>
<keyword evidence="1" id="KW-0472">Membrane</keyword>
<feature type="transmembrane region" description="Helical" evidence="1">
    <location>
        <begin position="140"/>
        <end position="165"/>
    </location>
</feature>
<keyword evidence="1" id="KW-0812">Transmembrane</keyword>
<feature type="transmembrane region" description="Helical" evidence="1">
    <location>
        <begin position="224"/>
        <end position="246"/>
    </location>
</feature>
<dbReference type="EMBL" id="AMFJ01028774">
    <property type="protein sequence ID" value="EKD44691.1"/>
    <property type="molecule type" value="Genomic_DNA"/>
</dbReference>
<evidence type="ECO:0000256" key="1">
    <source>
        <dbReference type="SAM" id="Phobius"/>
    </source>
</evidence>